<dbReference type="PRINTS" id="PR00983">
    <property type="entry name" value="TRNASYNTHCYS"/>
</dbReference>
<dbReference type="GO" id="GO:0005829">
    <property type="term" value="C:cytosol"/>
    <property type="evidence" value="ECO:0007669"/>
    <property type="project" value="TreeGrafter"/>
</dbReference>
<evidence type="ECO:0000256" key="10">
    <source>
        <dbReference type="ARBA" id="ARBA00031499"/>
    </source>
</evidence>
<dbReference type="InterPro" id="IPR015803">
    <property type="entry name" value="Cys-tRNA-ligase"/>
</dbReference>
<dbReference type="CDD" id="cd00672">
    <property type="entry name" value="CysRS_core"/>
    <property type="match status" value="1"/>
</dbReference>
<dbReference type="InterPro" id="IPR032678">
    <property type="entry name" value="tRNA-synt_1_cat_dom"/>
</dbReference>
<evidence type="ECO:0000256" key="9">
    <source>
        <dbReference type="ARBA" id="ARBA00023146"/>
    </source>
</evidence>
<keyword evidence="7" id="KW-0067">ATP-binding</keyword>
<dbReference type="Gene3D" id="1.20.120.640">
    <property type="entry name" value="Anticodon-binding domain of a subclass of class I aminoacyl-tRNA synthetases"/>
    <property type="match status" value="1"/>
</dbReference>
<evidence type="ECO:0000256" key="2">
    <source>
        <dbReference type="ARBA" id="ARBA00012832"/>
    </source>
</evidence>
<keyword evidence="8" id="KW-0648">Protein biosynthesis</keyword>
<dbReference type="PANTHER" id="PTHR10890">
    <property type="entry name" value="CYSTEINYL-TRNA SYNTHETASE"/>
    <property type="match status" value="1"/>
</dbReference>
<evidence type="ECO:0000256" key="5">
    <source>
        <dbReference type="ARBA" id="ARBA00022741"/>
    </source>
</evidence>
<dbReference type="PANTHER" id="PTHR10890:SF3">
    <property type="entry name" value="CYSTEINE--TRNA LIGASE, CYTOPLASMIC"/>
    <property type="match status" value="1"/>
</dbReference>
<evidence type="ECO:0000256" key="7">
    <source>
        <dbReference type="ARBA" id="ARBA00022840"/>
    </source>
</evidence>
<comment type="cofactor">
    <cofactor evidence="1">
        <name>Zn(2+)</name>
        <dbReference type="ChEBI" id="CHEBI:29105"/>
    </cofactor>
</comment>
<evidence type="ECO:0000256" key="3">
    <source>
        <dbReference type="ARBA" id="ARBA00022598"/>
    </source>
</evidence>
<accession>A0A6J6RXE2</accession>
<gene>
    <name evidence="12" type="ORF">UFOPK1358_00370</name>
    <name evidence="13" type="ORF">UFOPK2766_00068</name>
</gene>
<evidence type="ECO:0000313" key="13">
    <source>
        <dbReference type="EMBL" id="CAB4727173.1"/>
    </source>
</evidence>
<dbReference type="GO" id="GO:0004817">
    <property type="term" value="F:cysteine-tRNA ligase activity"/>
    <property type="evidence" value="ECO:0007669"/>
    <property type="project" value="UniProtKB-EC"/>
</dbReference>
<dbReference type="GO" id="GO:0006423">
    <property type="term" value="P:cysteinyl-tRNA aminoacylation"/>
    <property type="evidence" value="ECO:0007669"/>
    <property type="project" value="InterPro"/>
</dbReference>
<evidence type="ECO:0000313" key="12">
    <source>
        <dbReference type="EMBL" id="CAB4531294.1"/>
    </source>
</evidence>
<organism evidence="13">
    <name type="scientific">freshwater metagenome</name>
    <dbReference type="NCBI Taxonomy" id="449393"/>
    <lineage>
        <taxon>unclassified sequences</taxon>
        <taxon>metagenomes</taxon>
        <taxon>ecological metagenomes</taxon>
    </lineage>
</organism>
<dbReference type="SUPFAM" id="SSF52374">
    <property type="entry name" value="Nucleotidylyl transferase"/>
    <property type="match status" value="1"/>
</dbReference>
<sequence>MLLYDTARQQIVPFDPPDHIVTMYTCGITPYDSTHLGHAATYLTYDVLQRRLRDLGHETRCVRNITDVDDSILPKAKELGVHYLDLAASELARFDADMERLEMLPSWSEPRATSAIPDIRGFIGMVLDQGFAYQAGGAVYFEVSKFPKFGQISHLSREEMLLLAQERGGNPDDPHKRDPLDFVLWQPSLPDEPSWDSLWGPGRPGWHIECSALCLRELGTSIDLHGGGSDLIFPHHECEAAQSEAATGEPLVRHWMHQAMVRMDGEKMSKSLGNLVFVSDLSLTWDPRAIRLACLGHHYRTSWEWQASLMTEATERLLAWVAAGSATANSSDASADSLLVLEQVRLALDSDLDTPAALSAIDSAISQGDATGADIQQAAQLLGVDLSRPVLLTGEPLL</sequence>
<keyword evidence="5" id="KW-0547">Nucleotide-binding</keyword>
<evidence type="ECO:0000256" key="8">
    <source>
        <dbReference type="ARBA" id="ARBA00022917"/>
    </source>
</evidence>
<keyword evidence="6" id="KW-0862">Zinc</keyword>
<dbReference type="GO" id="GO:0005524">
    <property type="term" value="F:ATP binding"/>
    <property type="evidence" value="ECO:0007669"/>
    <property type="project" value="UniProtKB-KW"/>
</dbReference>
<protein>
    <recommendedName>
        <fullName evidence="2">cysteine--tRNA ligase</fullName>
        <ecNumber evidence="2">6.1.1.16</ecNumber>
    </recommendedName>
    <alternativeName>
        <fullName evidence="10">Cysteinyl-tRNA synthetase</fullName>
    </alternativeName>
</protein>
<dbReference type="NCBIfam" id="TIGR00435">
    <property type="entry name" value="cysS"/>
    <property type="match status" value="1"/>
</dbReference>
<keyword evidence="3" id="KW-0436">Ligase</keyword>
<reference evidence="13" key="1">
    <citation type="submission" date="2020-05" db="EMBL/GenBank/DDBJ databases">
        <authorList>
            <person name="Chiriac C."/>
            <person name="Salcher M."/>
            <person name="Ghai R."/>
            <person name="Kavagutti S V."/>
        </authorList>
    </citation>
    <scope>NUCLEOTIDE SEQUENCE</scope>
</reference>
<evidence type="ECO:0000256" key="1">
    <source>
        <dbReference type="ARBA" id="ARBA00001947"/>
    </source>
</evidence>
<dbReference type="InterPro" id="IPR014729">
    <property type="entry name" value="Rossmann-like_a/b/a_fold"/>
</dbReference>
<evidence type="ECO:0000259" key="11">
    <source>
        <dbReference type="Pfam" id="PF01406"/>
    </source>
</evidence>
<dbReference type="EMBL" id="CAEZSF010000020">
    <property type="protein sequence ID" value="CAB4531294.1"/>
    <property type="molecule type" value="Genomic_DNA"/>
</dbReference>
<dbReference type="InterPro" id="IPR024909">
    <property type="entry name" value="Cys-tRNA/MSH_ligase"/>
</dbReference>
<keyword evidence="9" id="KW-0030">Aminoacyl-tRNA synthetase</keyword>
<dbReference type="EMBL" id="CAEZYU010000002">
    <property type="protein sequence ID" value="CAB4727173.1"/>
    <property type="molecule type" value="Genomic_DNA"/>
</dbReference>
<proteinExistence type="predicted"/>
<dbReference type="AlphaFoldDB" id="A0A6J6RXE2"/>
<feature type="domain" description="tRNA synthetases class I catalytic" evidence="11">
    <location>
        <begin position="20"/>
        <end position="314"/>
    </location>
</feature>
<dbReference type="Pfam" id="PF01406">
    <property type="entry name" value="tRNA-synt_1e"/>
    <property type="match status" value="1"/>
</dbReference>
<keyword evidence="4" id="KW-0479">Metal-binding</keyword>
<dbReference type="EC" id="6.1.1.16" evidence="2"/>
<evidence type="ECO:0000256" key="6">
    <source>
        <dbReference type="ARBA" id="ARBA00022833"/>
    </source>
</evidence>
<evidence type="ECO:0000256" key="4">
    <source>
        <dbReference type="ARBA" id="ARBA00022723"/>
    </source>
</evidence>
<dbReference type="GO" id="GO:0046872">
    <property type="term" value="F:metal ion binding"/>
    <property type="evidence" value="ECO:0007669"/>
    <property type="project" value="UniProtKB-KW"/>
</dbReference>
<dbReference type="Gene3D" id="3.40.50.620">
    <property type="entry name" value="HUPs"/>
    <property type="match status" value="1"/>
</dbReference>
<name>A0A6J6RXE2_9ZZZZ</name>